<sequence>MNIITINEQQSSSIAEQYRRGHSNAVELFGSHVSNEEHWKHRATVLDQTTDHRANMKQVAAALRSYQAQLPTYPEALASLDQLEQEGALVIVGGQQAGLFGGALLIFYKALTVVQAARHASKILNRPVIPVFWIAGEDHDYDEANHVNIHSYEGHVRRVRIERPDGPRLAVSRTSLTSEDWRSALQELAQQLPDTEYKPALLQRLKSHVTDAPTLSLAFARLLADWFGREGLILLDADDPNMRALEAPMFRELIERNNELEQALKEGECRVTERGFPLQAQTAQASANLFLHHDQGRLLIHKDEDRFKDRKGIVSLTKEQMIELTVKSPDVLSTNALTRPLMQDYVLPVLGAVLGPAELAYWGILGQAFHLFNRSIPLLIPRQSFTYLDNQVAKLLEKYELTVEEALNDWEVKKTQWLSAQDEWKLEEKFQQAREQFVELYDPIIDTVSEMQPGLTSLALGNQQKIIEQINYMESRALDALAKQHDAALRQWDRIHQALKPLDRPQERVYGTIHLLNRYGPAWLAHWIDVPFEVTGGQRLVEKA</sequence>
<dbReference type="GO" id="GO:0016874">
    <property type="term" value="F:ligase activity"/>
    <property type="evidence" value="ECO:0007669"/>
    <property type="project" value="UniProtKB-UniRule"/>
</dbReference>
<dbReference type="InterPro" id="IPR055398">
    <property type="entry name" value="Rossmann-like_BshC"/>
</dbReference>
<dbReference type="InterPro" id="IPR011199">
    <property type="entry name" value="Bacillithiol_biosynth_BshC"/>
</dbReference>
<reference evidence="5" key="1">
    <citation type="submission" date="2023-03" db="EMBL/GenBank/DDBJ databases">
        <title>Andean soil-derived lignocellulolytic bacterial consortium as a source of novel taxa and putative plastic-active enzymes.</title>
        <authorList>
            <person name="Diaz-Garcia L."/>
            <person name="Chuvochina M."/>
            <person name="Feuerriegel G."/>
            <person name="Bunk B."/>
            <person name="Sproer C."/>
            <person name="Streit W.R."/>
            <person name="Rodriguez L.M."/>
            <person name="Overmann J."/>
            <person name="Jimenez D.J."/>
        </authorList>
    </citation>
    <scope>NUCLEOTIDE SEQUENCE</scope>
    <source>
        <strain evidence="5">MAG 2441</strain>
    </source>
</reference>
<dbReference type="EC" id="6.-.-.-" evidence="2"/>
<proteinExistence type="inferred from homology"/>
<dbReference type="Proteomes" id="UP001178662">
    <property type="component" value="Chromosome"/>
</dbReference>
<comment type="function">
    <text evidence="2">Involved in bacillithiol (BSH) biosynthesis. May catalyze the last step of the pathway, the addition of cysteine to glucosamine malate (GlcN-Mal) to generate BSH.</text>
</comment>
<evidence type="ECO:0000259" key="4">
    <source>
        <dbReference type="Pfam" id="PF24850"/>
    </source>
</evidence>
<keyword evidence="1 2" id="KW-0436">Ligase</keyword>
<keyword evidence="6" id="KW-1185">Reference proteome</keyword>
<protein>
    <recommendedName>
        <fullName evidence="2">Putative cysteine ligase BshC</fullName>
        <ecNumber evidence="2">6.-.-.-</ecNumber>
    </recommendedName>
</protein>
<evidence type="ECO:0000313" key="6">
    <source>
        <dbReference type="Proteomes" id="UP001178662"/>
    </source>
</evidence>
<name>A0AA95ETB2_9BACL</name>
<accession>A0AA95ETB2</accession>
<comment type="similarity">
    <text evidence="2">Belongs to the BshC family.</text>
</comment>
<organism evidence="5 6">
    <name type="scientific">Candidatus Cohnella colombiensis</name>
    <dbReference type="NCBI Taxonomy" id="3121368"/>
    <lineage>
        <taxon>Bacteria</taxon>
        <taxon>Bacillati</taxon>
        <taxon>Bacillota</taxon>
        <taxon>Bacilli</taxon>
        <taxon>Bacillales</taxon>
        <taxon>Paenibacillaceae</taxon>
        <taxon>Cohnella</taxon>
    </lineage>
</organism>
<dbReference type="Pfam" id="PF24850">
    <property type="entry name" value="CC_BshC"/>
    <property type="match status" value="1"/>
</dbReference>
<evidence type="ECO:0000259" key="3">
    <source>
        <dbReference type="Pfam" id="PF10079"/>
    </source>
</evidence>
<dbReference type="InterPro" id="IPR055399">
    <property type="entry name" value="CC_BshC"/>
</dbReference>
<evidence type="ECO:0000313" key="5">
    <source>
        <dbReference type="EMBL" id="WEK52995.1"/>
    </source>
</evidence>
<dbReference type="Pfam" id="PF10079">
    <property type="entry name" value="Rossmann-like_BshC"/>
    <property type="match status" value="1"/>
</dbReference>
<dbReference type="NCBIfam" id="TIGR03998">
    <property type="entry name" value="thiol_BshC"/>
    <property type="match status" value="1"/>
</dbReference>
<feature type="domain" description="Bacillithiol biosynthesis BshC C-terminal coiled-coil" evidence="4">
    <location>
        <begin position="385"/>
        <end position="541"/>
    </location>
</feature>
<gene>
    <name evidence="2 5" type="primary">bshC</name>
    <name evidence="5" type="ORF">P0Y55_10340</name>
</gene>
<dbReference type="PIRSF" id="PIRSF012535">
    <property type="entry name" value="UCP012535"/>
    <property type="match status" value="1"/>
</dbReference>
<evidence type="ECO:0000256" key="1">
    <source>
        <dbReference type="ARBA" id="ARBA00022598"/>
    </source>
</evidence>
<evidence type="ECO:0000256" key="2">
    <source>
        <dbReference type="HAMAP-Rule" id="MF_01867"/>
    </source>
</evidence>
<dbReference type="EMBL" id="CP119317">
    <property type="protein sequence ID" value="WEK52995.1"/>
    <property type="molecule type" value="Genomic_DNA"/>
</dbReference>
<feature type="domain" description="Bacillithiol biosynthesis BshC N-terminal Rossmann-like" evidence="3">
    <location>
        <begin position="1"/>
        <end position="382"/>
    </location>
</feature>
<dbReference type="HAMAP" id="MF_01867">
    <property type="entry name" value="BshC"/>
    <property type="match status" value="1"/>
</dbReference>
<dbReference type="AlphaFoldDB" id="A0AA95ETB2"/>